<dbReference type="PANTHER" id="PTHR21694">
    <property type="entry name" value="COILED-COIL DOMAIN-CONTAINING PROTEIN 63"/>
    <property type="match status" value="1"/>
</dbReference>
<protein>
    <recommendedName>
        <fullName evidence="3">ODAD1 central coiled coil region domain-containing protein</fullName>
    </recommendedName>
</protein>
<evidence type="ECO:0000313" key="4">
    <source>
        <dbReference type="EMBL" id="KAK4878366.1"/>
    </source>
</evidence>
<sequence>METPRKVISIEKQFEINVQLEKELGTVIKTYNNLENKSEVKSGGAKAANALKFAQLLRNEFYNVVTESCISKSGAKKIQDEKTYVELRDLLEERSGLEDRIKEQQLFLKEIDVSIDEKQNKIADIAHKVPSNVKWQQRVQRAEKTLEGLENKLDTVVKQYGVIAADTRDLREEIDHMLTERIRFNTLWYSYVMNLSAGKKILMDVVEQAVLAYNSRDEYIVRLSALRSLATNDLIRNSQEMNLLQQTLDNNRQVEEFVGLKQQYRNMKDLFEMKHQKRINQEFEIVKKIGHYKQVLEKIQDFVGVKCESSTTEFVDRFVSAETINMSYFNYINELHNELEHANQELVQRRTDIKNQEAVNENRAEHQKTNLNLLKTELNSKTKEIDADKKSLDGVDKVLKQIYSGLDKIFKLCKCNNGPFIKLLGENSSVNQYNVLLHIKVIEESVDNYLANVYYNEKVGSKGKSAKPVVPIIDEELTPIEKCPVELFCPTNPCPLCVDREMVSDVIDKLQSVETRDTVKTNLDIRLELPNALDRLHNVSACNLPKSRQIIQKRYQ</sequence>
<proteinExistence type="predicted"/>
<dbReference type="Pfam" id="PF21773">
    <property type="entry name" value="ODAD1_CC"/>
    <property type="match status" value="1"/>
</dbReference>
<dbReference type="InterPro" id="IPR049258">
    <property type="entry name" value="ODAD1_CC"/>
</dbReference>
<gene>
    <name evidence="4" type="ORF">RN001_010872</name>
</gene>
<evidence type="ECO:0000259" key="3">
    <source>
        <dbReference type="Pfam" id="PF21773"/>
    </source>
</evidence>
<evidence type="ECO:0000313" key="5">
    <source>
        <dbReference type="Proteomes" id="UP001353858"/>
    </source>
</evidence>
<organism evidence="4 5">
    <name type="scientific">Aquatica leii</name>
    <dbReference type="NCBI Taxonomy" id="1421715"/>
    <lineage>
        <taxon>Eukaryota</taxon>
        <taxon>Metazoa</taxon>
        <taxon>Ecdysozoa</taxon>
        <taxon>Arthropoda</taxon>
        <taxon>Hexapoda</taxon>
        <taxon>Insecta</taxon>
        <taxon>Pterygota</taxon>
        <taxon>Neoptera</taxon>
        <taxon>Endopterygota</taxon>
        <taxon>Coleoptera</taxon>
        <taxon>Polyphaga</taxon>
        <taxon>Elateriformia</taxon>
        <taxon>Elateroidea</taxon>
        <taxon>Lampyridae</taxon>
        <taxon>Luciolinae</taxon>
        <taxon>Aquatica</taxon>
    </lineage>
</organism>
<dbReference type="Proteomes" id="UP001353858">
    <property type="component" value="Unassembled WGS sequence"/>
</dbReference>
<comment type="caution">
    <text evidence="4">The sequence shown here is derived from an EMBL/GenBank/DDBJ whole genome shotgun (WGS) entry which is preliminary data.</text>
</comment>
<feature type="coiled-coil region" evidence="2">
    <location>
        <begin position="332"/>
        <end position="384"/>
    </location>
</feature>
<name>A0AAN7PAA9_9COLE</name>
<reference evidence="5" key="1">
    <citation type="submission" date="2023-01" db="EMBL/GenBank/DDBJ databases">
        <title>Key to firefly adult light organ development and bioluminescence: homeobox transcription factors regulate luciferase expression and transportation to peroxisome.</title>
        <authorList>
            <person name="Fu X."/>
        </authorList>
    </citation>
    <scope>NUCLEOTIDE SEQUENCE [LARGE SCALE GENOMIC DNA]</scope>
</reference>
<accession>A0AAN7PAA9</accession>
<dbReference type="PANTHER" id="PTHR21694:SF18">
    <property type="entry name" value="COILED-COIL DOMAIN-CONTAINING PROTEIN 63"/>
    <property type="match status" value="1"/>
</dbReference>
<feature type="domain" description="ODAD1 central coiled coil region" evidence="3">
    <location>
        <begin position="144"/>
        <end position="426"/>
    </location>
</feature>
<feature type="coiled-coil region" evidence="2">
    <location>
        <begin position="132"/>
        <end position="159"/>
    </location>
</feature>
<dbReference type="EMBL" id="JARPUR010000004">
    <property type="protein sequence ID" value="KAK4878366.1"/>
    <property type="molecule type" value="Genomic_DNA"/>
</dbReference>
<evidence type="ECO:0000256" key="2">
    <source>
        <dbReference type="SAM" id="Coils"/>
    </source>
</evidence>
<dbReference type="InterPro" id="IPR051876">
    <property type="entry name" value="ODA-DC/CCD"/>
</dbReference>
<evidence type="ECO:0000256" key="1">
    <source>
        <dbReference type="ARBA" id="ARBA00023054"/>
    </source>
</evidence>
<dbReference type="AlphaFoldDB" id="A0AAN7PAA9"/>
<keyword evidence="1 2" id="KW-0175">Coiled coil</keyword>
<keyword evidence="5" id="KW-1185">Reference proteome</keyword>